<keyword evidence="2" id="KW-1185">Reference proteome</keyword>
<evidence type="ECO:0000313" key="2">
    <source>
        <dbReference type="Proteomes" id="UP000807353"/>
    </source>
</evidence>
<accession>A0A9P5XYL3</accession>
<dbReference type="AlphaFoldDB" id="A0A9P5XYL3"/>
<protein>
    <submittedName>
        <fullName evidence="1">Uncharacterized protein</fullName>
    </submittedName>
</protein>
<dbReference type="Proteomes" id="UP000807353">
    <property type="component" value="Unassembled WGS sequence"/>
</dbReference>
<reference evidence="1" key="1">
    <citation type="submission" date="2020-11" db="EMBL/GenBank/DDBJ databases">
        <authorList>
            <consortium name="DOE Joint Genome Institute"/>
            <person name="Ahrendt S."/>
            <person name="Riley R."/>
            <person name="Andreopoulos W."/>
            <person name="Labutti K."/>
            <person name="Pangilinan J."/>
            <person name="Ruiz-Duenas F.J."/>
            <person name="Barrasa J.M."/>
            <person name="Sanchez-Garcia M."/>
            <person name="Camarero S."/>
            <person name="Miyauchi S."/>
            <person name="Serrano A."/>
            <person name="Linde D."/>
            <person name="Babiker R."/>
            <person name="Drula E."/>
            <person name="Ayuso-Fernandez I."/>
            <person name="Pacheco R."/>
            <person name="Padilla G."/>
            <person name="Ferreira P."/>
            <person name="Barriuso J."/>
            <person name="Kellner H."/>
            <person name="Castanera R."/>
            <person name="Alfaro M."/>
            <person name="Ramirez L."/>
            <person name="Pisabarro A.G."/>
            <person name="Kuo A."/>
            <person name="Tritt A."/>
            <person name="Lipzen A."/>
            <person name="He G."/>
            <person name="Yan M."/>
            <person name="Ng V."/>
            <person name="Cullen D."/>
            <person name="Martin F."/>
            <person name="Rosso M.-N."/>
            <person name="Henrissat B."/>
            <person name="Hibbett D."/>
            <person name="Martinez A.T."/>
            <person name="Grigoriev I.V."/>
        </authorList>
    </citation>
    <scope>NUCLEOTIDE SEQUENCE</scope>
    <source>
        <strain evidence="1">CBS 247.69</strain>
    </source>
</reference>
<name>A0A9P5XYL3_9AGAR</name>
<proteinExistence type="predicted"/>
<dbReference type="EMBL" id="MU150316">
    <property type="protein sequence ID" value="KAF9459454.1"/>
    <property type="molecule type" value="Genomic_DNA"/>
</dbReference>
<organism evidence="1 2">
    <name type="scientific">Collybia nuda</name>
    <dbReference type="NCBI Taxonomy" id="64659"/>
    <lineage>
        <taxon>Eukaryota</taxon>
        <taxon>Fungi</taxon>
        <taxon>Dikarya</taxon>
        <taxon>Basidiomycota</taxon>
        <taxon>Agaricomycotina</taxon>
        <taxon>Agaricomycetes</taxon>
        <taxon>Agaricomycetidae</taxon>
        <taxon>Agaricales</taxon>
        <taxon>Tricholomatineae</taxon>
        <taxon>Clitocybaceae</taxon>
        <taxon>Collybia</taxon>
    </lineage>
</organism>
<gene>
    <name evidence="1" type="ORF">BDZ94DRAFT_1268217</name>
</gene>
<comment type="caution">
    <text evidence="1">The sequence shown here is derived from an EMBL/GenBank/DDBJ whole genome shotgun (WGS) entry which is preliminary data.</text>
</comment>
<sequence length="76" mass="8537">MLLFCLSYTLSAASTCSLLSSLHPLPYFGSVSTGSSFYFSCISAHLQKRTLILVYLRVVQIMHSLEPRNCYMHTSI</sequence>
<evidence type="ECO:0000313" key="1">
    <source>
        <dbReference type="EMBL" id="KAF9459454.1"/>
    </source>
</evidence>